<reference evidence="2" key="2">
    <citation type="submission" date="2015-06" db="UniProtKB">
        <authorList>
            <consortium name="EnsemblPlants"/>
        </authorList>
    </citation>
    <scope>IDENTIFICATION</scope>
    <source>
        <strain evidence="2">DM1-3 516 R44</strain>
    </source>
</reference>
<keyword evidence="3" id="KW-1185">Reference proteome</keyword>
<dbReference type="Proteomes" id="UP000011115">
    <property type="component" value="Unassembled WGS sequence"/>
</dbReference>
<feature type="region of interest" description="Disordered" evidence="1">
    <location>
        <begin position="1"/>
        <end position="41"/>
    </location>
</feature>
<evidence type="ECO:0000313" key="3">
    <source>
        <dbReference type="Proteomes" id="UP000011115"/>
    </source>
</evidence>
<feature type="compositionally biased region" description="Polar residues" evidence="1">
    <location>
        <begin position="32"/>
        <end position="41"/>
    </location>
</feature>
<dbReference type="PaxDb" id="4113-PGSC0003DMT400093590"/>
<feature type="compositionally biased region" description="Low complexity" evidence="1">
    <location>
        <begin position="1"/>
        <end position="19"/>
    </location>
</feature>
<dbReference type="HOGENOM" id="CLU_1279581_0_0_1"/>
<accession>M1DSA0</accession>
<protein>
    <submittedName>
        <fullName evidence="2">Uncharacterized protein</fullName>
    </submittedName>
</protein>
<sequence length="196" mass="22453">MLNSDSGRSESNNNSSEESSTSEDLKALQQEDYMTSEDQCSPCQQGLQCEKEEEDDLYEIYSQFMELRINVINNDDVLDLLKNIKDLEVVDDLSPFKKITRKLQMKKGLISRSEAIELYMEEVKKDLMRNLDIEIKDDISMPSHTNDDYDNACIAGEGQDVESNEEIDIEALLRNYQQQIEESSSTNTAVKGKNKE</sequence>
<name>M1DSA0_SOLTU</name>
<evidence type="ECO:0000256" key="1">
    <source>
        <dbReference type="SAM" id="MobiDB-lite"/>
    </source>
</evidence>
<reference evidence="3" key="1">
    <citation type="journal article" date="2011" name="Nature">
        <title>Genome sequence and analysis of the tuber crop potato.</title>
        <authorList>
            <consortium name="The Potato Genome Sequencing Consortium"/>
        </authorList>
    </citation>
    <scope>NUCLEOTIDE SEQUENCE [LARGE SCALE GENOMIC DNA]</scope>
    <source>
        <strain evidence="3">cv. DM1-3 516 R44</strain>
    </source>
</reference>
<dbReference type="EnsemblPlants" id="PGSC0003DMT400093590">
    <property type="protein sequence ID" value="PGSC0003DMT400093590"/>
    <property type="gene ID" value="PGSC0003DMG400043161"/>
</dbReference>
<dbReference type="AlphaFoldDB" id="M1DSA0"/>
<evidence type="ECO:0000313" key="2">
    <source>
        <dbReference type="EnsemblPlants" id="PGSC0003DMT400093590"/>
    </source>
</evidence>
<organism evidence="2 3">
    <name type="scientific">Solanum tuberosum</name>
    <name type="common">Potato</name>
    <dbReference type="NCBI Taxonomy" id="4113"/>
    <lineage>
        <taxon>Eukaryota</taxon>
        <taxon>Viridiplantae</taxon>
        <taxon>Streptophyta</taxon>
        <taxon>Embryophyta</taxon>
        <taxon>Tracheophyta</taxon>
        <taxon>Spermatophyta</taxon>
        <taxon>Magnoliopsida</taxon>
        <taxon>eudicotyledons</taxon>
        <taxon>Gunneridae</taxon>
        <taxon>Pentapetalae</taxon>
        <taxon>asterids</taxon>
        <taxon>lamiids</taxon>
        <taxon>Solanales</taxon>
        <taxon>Solanaceae</taxon>
        <taxon>Solanoideae</taxon>
        <taxon>Solaneae</taxon>
        <taxon>Solanum</taxon>
    </lineage>
</organism>
<dbReference type="Gramene" id="PGSC0003DMT400093590">
    <property type="protein sequence ID" value="PGSC0003DMT400093590"/>
    <property type="gene ID" value="PGSC0003DMG400043161"/>
</dbReference>
<dbReference type="InParanoid" id="M1DSA0"/>
<proteinExistence type="predicted"/>